<sequence>MASPPEDLMDLDDPMELHDPMNLDDITDLGDPMDLDPPFYPLSTLPLDCWILILKNLSRADLASVCRTSRALFASSTPTLYRHVKINWTYPSLRAILSLLTVIRERPYLAVCVRDFEALPSRSHPPSRYGPFIHPTVRHRGSLCEFPETVAFAKDIISTAQFPSPEDWTNALEAGDPHAFVTILITQLRNIRSLCLDYTFVCTDGWPGRMIKHALFSTDKLPRFPRLTYVEYGFNAPRPFAGVHSDNVAAMYPSGNQEQFSGWFYLSSLQSLNIWLQSTDGILPETEGFSTNPAVNTPRLKSLLLVHVPMNQAKVGQLLSFAKSVDEIHLGLILNVRDDSPNASLDPFDQSRDLLQGLVSLRNTLRHLSIELAISTYPGGPPLADAWQADLLGHFEGSLKQFDHLRSAEVPMVFLLGLDKGDAEMKAANLARLLPRNLRQLCLRDNSVTTKCHWSIPRMISAVQHMVPYVPHATPWLEQISLRSFCGLGGRFSRLHAYLATESCMSVNRGIKFEVRNDAWSPGLWTDFRSLIRWL</sequence>
<dbReference type="RefSeq" id="XP_056476062.1">
    <property type="nucleotide sequence ID" value="XM_056615705.1"/>
</dbReference>
<keyword evidence="3" id="KW-1185">Reference proteome</keyword>
<proteinExistence type="predicted"/>
<evidence type="ECO:0000313" key="3">
    <source>
        <dbReference type="Proteomes" id="UP001149074"/>
    </source>
</evidence>
<name>A0A9W9FMH2_9EURO</name>
<dbReference type="InterPro" id="IPR036047">
    <property type="entry name" value="F-box-like_dom_sf"/>
</dbReference>
<dbReference type="EMBL" id="JAPQKI010000004">
    <property type="protein sequence ID" value="KAJ5102682.1"/>
    <property type="molecule type" value="Genomic_DNA"/>
</dbReference>
<dbReference type="OrthoDB" id="4191831at2759"/>
<accession>A0A9W9FMH2</accession>
<dbReference type="InterPro" id="IPR001810">
    <property type="entry name" value="F-box_dom"/>
</dbReference>
<protein>
    <recommendedName>
        <fullName evidence="1">F-box domain-containing protein</fullName>
    </recommendedName>
</protein>
<dbReference type="AlphaFoldDB" id="A0A9W9FMH2"/>
<feature type="domain" description="F-box" evidence="1">
    <location>
        <begin position="42"/>
        <end position="71"/>
    </location>
</feature>
<dbReference type="CDD" id="cd09917">
    <property type="entry name" value="F-box_SF"/>
    <property type="match status" value="1"/>
</dbReference>
<dbReference type="GeneID" id="81354684"/>
<comment type="caution">
    <text evidence="2">The sequence shown here is derived from an EMBL/GenBank/DDBJ whole genome shotgun (WGS) entry which is preliminary data.</text>
</comment>
<reference evidence="2" key="2">
    <citation type="journal article" date="2023" name="IMA Fungus">
        <title>Comparative genomic study of the Penicillium genus elucidates a diverse pangenome and 15 lateral gene transfer events.</title>
        <authorList>
            <person name="Petersen C."/>
            <person name="Sorensen T."/>
            <person name="Nielsen M.R."/>
            <person name="Sondergaard T.E."/>
            <person name="Sorensen J.L."/>
            <person name="Fitzpatrick D.A."/>
            <person name="Frisvad J.C."/>
            <person name="Nielsen K.L."/>
        </authorList>
    </citation>
    <scope>NUCLEOTIDE SEQUENCE</scope>
    <source>
        <strain evidence="2">IBT 30761</strain>
    </source>
</reference>
<gene>
    <name evidence="2" type="ORF">N7532_003211</name>
</gene>
<dbReference type="Proteomes" id="UP001149074">
    <property type="component" value="Unassembled WGS sequence"/>
</dbReference>
<dbReference type="SUPFAM" id="SSF81383">
    <property type="entry name" value="F-box domain"/>
    <property type="match status" value="1"/>
</dbReference>
<dbReference type="Pfam" id="PF00646">
    <property type="entry name" value="F-box"/>
    <property type="match status" value="1"/>
</dbReference>
<organism evidence="2 3">
    <name type="scientific">Penicillium argentinense</name>
    <dbReference type="NCBI Taxonomy" id="1131581"/>
    <lineage>
        <taxon>Eukaryota</taxon>
        <taxon>Fungi</taxon>
        <taxon>Dikarya</taxon>
        <taxon>Ascomycota</taxon>
        <taxon>Pezizomycotina</taxon>
        <taxon>Eurotiomycetes</taxon>
        <taxon>Eurotiomycetidae</taxon>
        <taxon>Eurotiales</taxon>
        <taxon>Aspergillaceae</taxon>
        <taxon>Penicillium</taxon>
    </lineage>
</organism>
<evidence type="ECO:0000259" key="1">
    <source>
        <dbReference type="Pfam" id="PF00646"/>
    </source>
</evidence>
<evidence type="ECO:0000313" key="2">
    <source>
        <dbReference type="EMBL" id="KAJ5102682.1"/>
    </source>
</evidence>
<reference evidence="2" key="1">
    <citation type="submission" date="2022-11" db="EMBL/GenBank/DDBJ databases">
        <authorList>
            <person name="Petersen C."/>
        </authorList>
    </citation>
    <scope>NUCLEOTIDE SEQUENCE</scope>
    <source>
        <strain evidence="2">IBT 30761</strain>
    </source>
</reference>